<evidence type="ECO:0000313" key="3">
    <source>
        <dbReference type="Proteomes" id="UP000294257"/>
    </source>
</evidence>
<organism evidence="2 3">
    <name type="scientific">Herbihabitans rhizosphaerae</name>
    <dbReference type="NCBI Taxonomy" id="1872711"/>
    <lineage>
        <taxon>Bacteria</taxon>
        <taxon>Bacillati</taxon>
        <taxon>Actinomycetota</taxon>
        <taxon>Actinomycetes</taxon>
        <taxon>Pseudonocardiales</taxon>
        <taxon>Pseudonocardiaceae</taxon>
        <taxon>Herbihabitans</taxon>
    </lineage>
</organism>
<evidence type="ECO:0000259" key="1">
    <source>
        <dbReference type="Pfam" id="PF21806"/>
    </source>
</evidence>
<accession>A0A4Q7L5N8</accession>
<gene>
    <name evidence="2" type="ORF">EV193_101470</name>
</gene>
<dbReference type="Pfam" id="PF21806">
    <property type="entry name" value="DUF6879"/>
    <property type="match status" value="1"/>
</dbReference>
<dbReference type="OrthoDB" id="3821358at2"/>
<keyword evidence="3" id="KW-1185">Reference proteome</keyword>
<comment type="caution">
    <text evidence="2">The sequence shown here is derived from an EMBL/GenBank/DDBJ whole genome shotgun (WGS) entry which is preliminary data.</text>
</comment>
<feature type="domain" description="DUF6879" evidence="1">
    <location>
        <begin position="9"/>
        <end position="174"/>
    </location>
</feature>
<proteinExistence type="predicted"/>
<evidence type="ECO:0000313" key="2">
    <source>
        <dbReference type="EMBL" id="RZS44594.1"/>
    </source>
</evidence>
<dbReference type="EMBL" id="SGWQ01000001">
    <property type="protein sequence ID" value="RZS44594.1"/>
    <property type="molecule type" value="Genomic_DNA"/>
</dbReference>
<dbReference type="Proteomes" id="UP000294257">
    <property type="component" value="Unassembled WGS sequence"/>
</dbReference>
<dbReference type="RefSeq" id="WP_130342260.1">
    <property type="nucleotide sequence ID" value="NZ_SGWQ01000001.1"/>
</dbReference>
<dbReference type="InterPro" id="IPR049244">
    <property type="entry name" value="DUF6879"/>
</dbReference>
<name>A0A4Q7L5N8_9PSEU</name>
<sequence>MGRTLTDGEVNDLFESYRYTARRLEPRDTYNTKPEDESRRQLYAAGQLTDFSYLDPWVDKVSGWRSRGKRIQRVRVVTEPLSLDARYLLGLAKVNVRAGDEIRYLPRRRAEELDLDLPDQDYWIFDATTAAIIHFDDDDWFTAWELVDDPAEIVSKLHHFDAAWHYSVSRDEFAAMHGVVDE</sequence>
<protein>
    <recommendedName>
        <fullName evidence="1">DUF6879 domain-containing protein</fullName>
    </recommendedName>
</protein>
<dbReference type="AlphaFoldDB" id="A0A4Q7L5N8"/>
<reference evidence="2 3" key="1">
    <citation type="submission" date="2019-02" db="EMBL/GenBank/DDBJ databases">
        <title>Genomic Encyclopedia of Type Strains, Phase IV (KMG-IV): sequencing the most valuable type-strain genomes for metagenomic binning, comparative biology and taxonomic classification.</title>
        <authorList>
            <person name="Goeker M."/>
        </authorList>
    </citation>
    <scope>NUCLEOTIDE SEQUENCE [LARGE SCALE GENOMIC DNA]</scope>
    <source>
        <strain evidence="2 3">DSM 101727</strain>
    </source>
</reference>